<reference evidence="2" key="1">
    <citation type="submission" date="2021-02" db="EMBL/GenBank/DDBJ databases">
        <authorList>
            <person name="Nowell W R."/>
        </authorList>
    </citation>
    <scope>NUCLEOTIDE SEQUENCE</scope>
</reference>
<evidence type="ECO:0000313" key="1">
    <source>
        <dbReference type="EMBL" id="CAF1462344.1"/>
    </source>
</evidence>
<protein>
    <submittedName>
        <fullName evidence="2">Uncharacterized protein</fullName>
    </submittedName>
</protein>
<dbReference type="EMBL" id="CAJNOE010001991">
    <property type="protein sequence ID" value="CAF1462344.1"/>
    <property type="molecule type" value="Genomic_DNA"/>
</dbReference>
<gene>
    <name evidence="1" type="ORF">IZO911_LOCUS42994</name>
    <name evidence="2" type="ORF">KXQ929_LOCUS23374</name>
</gene>
<name>A0A819I9W6_9BILA</name>
<evidence type="ECO:0000313" key="2">
    <source>
        <dbReference type="EMBL" id="CAF3911382.1"/>
    </source>
</evidence>
<dbReference type="EMBL" id="CAJOBB010001853">
    <property type="protein sequence ID" value="CAF3911382.1"/>
    <property type="molecule type" value="Genomic_DNA"/>
</dbReference>
<accession>A0A819I9W6</accession>
<evidence type="ECO:0000313" key="3">
    <source>
        <dbReference type="Proteomes" id="UP000663868"/>
    </source>
</evidence>
<dbReference type="Proteomes" id="UP000663860">
    <property type="component" value="Unassembled WGS sequence"/>
</dbReference>
<dbReference type="AlphaFoldDB" id="A0A819I9W6"/>
<comment type="caution">
    <text evidence="2">The sequence shown here is derived from an EMBL/GenBank/DDBJ whole genome shotgun (WGS) entry which is preliminary data.</text>
</comment>
<organism evidence="2 3">
    <name type="scientific">Adineta steineri</name>
    <dbReference type="NCBI Taxonomy" id="433720"/>
    <lineage>
        <taxon>Eukaryota</taxon>
        <taxon>Metazoa</taxon>
        <taxon>Spiralia</taxon>
        <taxon>Gnathifera</taxon>
        <taxon>Rotifera</taxon>
        <taxon>Eurotatoria</taxon>
        <taxon>Bdelloidea</taxon>
        <taxon>Adinetida</taxon>
        <taxon>Adinetidae</taxon>
        <taxon>Adineta</taxon>
    </lineage>
</organism>
<sequence>MKHELVEVFIQIIIPMREWYIIFCNQDNLNKYLLNEFTLHAQGKIEIDSKQQKSLTIPDRWTIQDVRSAYAQLSTCAYQYGSSFQKKIKTLHVLLPSVETKFLPVRILKFIYSSKTKTKMNQSTNVEVRGKYDDNICGIGQEGTYSFDVRIFPVDNKIEESVFTFESMIIQQVQRVQSGRWSMEKTIYDKLNLTTDLPNVDHKIYLNTILKDYYDQLHHLSESVLKNDQQWKNWYDNPQLNSFSNLNNQQFSKIEKMTYHSTFISRTFH</sequence>
<proteinExistence type="predicted"/>
<dbReference type="Proteomes" id="UP000663868">
    <property type="component" value="Unassembled WGS sequence"/>
</dbReference>